<comment type="cofactor">
    <cofactor evidence="1">
        <name>Mn(2+)</name>
        <dbReference type="ChEBI" id="CHEBI:29035"/>
    </cofactor>
</comment>
<evidence type="ECO:0000259" key="9">
    <source>
        <dbReference type="PROSITE" id="PS00125"/>
    </source>
</evidence>
<dbReference type="PRINTS" id="PR00114">
    <property type="entry name" value="STPHPHTASE"/>
</dbReference>
<keyword evidence="3 8" id="KW-0378">Hydrolase</keyword>
<evidence type="ECO:0000256" key="5">
    <source>
        <dbReference type="ARBA" id="ARBA00023211"/>
    </source>
</evidence>
<comment type="catalytic activity">
    <reaction evidence="7 8">
        <text>O-phospho-L-threonyl-[protein] + H2O = L-threonyl-[protein] + phosphate</text>
        <dbReference type="Rhea" id="RHEA:47004"/>
        <dbReference type="Rhea" id="RHEA-COMP:11060"/>
        <dbReference type="Rhea" id="RHEA-COMP:11605"/>
        <dbReference type="ChEBI" id="CHEBI:15377"/>
        <dbReference type="ChEBI" id="CHEBI:30013"/>
        <dbReference type="ChEBI" id="CHEBI:43474"/>
        <dbReference type="ChEBI" id="CHEBI:61977"/>
        <dbReference type="EC" id="3.1.3.16"/>
    </reaction>
</comment>
<keyword evidence="2" id="KW-0479">Metal-binding</keyword>
<evidence type="ECO:0000256" key="8">
    <source>
        <dbReference type="RuleBase" id="RU004273"/>
    </source>
</evidence>
<dbReference type="Gene3D" id="3.60.21.10">
    <property type="match status" value="1"/>
</dbReference>
<dbReference type="EC" id="3.1.3.16" evidence="8"/>
<comment type="catalytic activity">
    <reaction evidence="6">
        <text>O-phospho-L-seryl-[protein] + H2O = L-seryl-[protein] + phosphate</text>
        <dbReference type="Rhea" id="RHEA:20629"/>
        <dbReference type="Rhea" id="RHEA-COMP:9863"/>
        <dbReference type="Rhea" id="RHEA-COMP:11604"/>
        <dbReference type="ChEBI" id="CHEBI:15377"/>
        <dbReference type="ChEBI" id="CHEBI:29999"/>
        <dbReference type="ChEBI" id="CHEBI:43474"/>
        <dbReference type="ChEBI" id="CHEBI:83421"/>
        <dbReference type="EC" id="3.1.3.16"/>
    </reaction>
</comment>
<dbReference type="PROSITE" id="PS00125">
    <property type="entry name" value="SER_THR_PHOSPHATASE"/>
    <property type="match status" value="1"/>
</dbReference>
<evidence type="ECO:0000256" key="4">
    <source>
        <dbReference type="ARBA" id="ARBA00022912"/>
    </source>
</evidence>
<comment type="caution">
    <text evidence="10">The sequence shown here is derived from an EMBL/GenBank/DDBJ whole genome shotgun (WGS) entry which is preliminary data.</text>
</comment>
<evidence type="ECO:0000256" key="7">
    <source>
        <dbReference type="ARBA" id="ARBA00048336"/>
    </source>
</evidence>
<dbReference type="InterPro" id="IPR004843">
    <property type="entry name" value="Calcineurin-like_PHP"/>
</dbReference>
<accession>A0ABR2IZL6</accession>
<dbReference type="SUPFAM" id="SSF56300">
    <property type="entry name" value="Metallo-dependent phosphatases"/>
    <property type="match status" value="1"/>
</dbReference>
<keyword evidence="5" id="KW-0464">Manganese</keyword>
<protein>
    <recommendedName>
        <fullName evidence="8">Serine/threonine-protein phosphatase</fullName>
        <ecNumber evidence="8">3.1.3.16</ecNumber>
    </recommendedName>
</protein>
<name>A0ABR2IZL6_9EUKA</name>
<keyword evidence="11" id="KW-1185">Reference proteome</keyword>
<dbReference type="Proteomes" id="UP001470230">
    <property type="component" value="Unassembled WGS sequence"/>
</dbReference>
<organism evidence="10 11">
    <name type="scientific">Tritrichomonas musculus</name>
    <dbReference type="NCBI Taxonomy" id="1915356"/>
    <lineage>
        <taxon>Eukaryota</taxon>
        <taxon>Metamonada</taxon>
        <taxon>Parabasalia</taxon>
        <taxon>Tritrichomonadida</taxon>
        <taxon>Tritrichomonadidae</taxon>
        <taxon>Tritrichomonas</taxon>
    </lineage>
</organism>
<dbReference type="PANTHER" id="PTHR11668">
    <property type="entry name" value="SERINE/THREONINE PROTEIN PHOSPHATASE"/>
    <property type="match status" value="1"/>
</dbReference>
<comment type="similarity">
    <text evidence="8">Belongs to the PPP phosphatase family.</text>
</comment>
<evidence type="ECO:0000256" key="3">
    <source>
        <dbReference type="ARBA" id="ARBA00022801"/>
    </source>
</evidence>
<gene>
    <name evidence="10" type="ORF">M9Y10_008570</name>
</gene>
<dbReference type="InterPro" id="IPR029052">
    <property type="entry name" value="Metallo-depent_PP-like"/>
</dbReference>
<dbReference type="InterPro" id="IPR006186">
    <property type="entry name" value="Ser/Thr-sp_prot-phosphatase"/>
</dbReference>
<dbReference type="Pfam" id="PF00149">
    <property type="entry name" value="Metallophos"/>
    <property type="match status" value="1"/>
</dbReference>
<reference evidence="10 11" key="1">
    <citation type="submission" date="2024-04" db="EMBL/GenBank/DDBJ databases">
        <title>Tritrichomonas musculus Genome.</title>
        <authorList>
            <person name="Alves-Ferreira E."/>
            <person name="Grigg M."/>
            <person name="Lorenzi H."/>
            <person name="Galac M."/>
        </authorList>
    </citation>
    <scope>NUCLEOTIDE SEQUENCE [LARGE SCALE GENOMIC DNA]</scope>
    <source>
        <strain evidence="10 11">EAF2021</strain>
    </source>
</reference>
<sequence>MTTNRLDMIIRKLYQGKKYERNTVIKIANKDLTWLCNEAINVLNNDSILLELRAPINVVGDLHGQFYDLLQYLDRGGKPPTANYLFLGDYVDRGRNSVETFTLLLALKVKYPENVWLLRGNHETPEISRLYGFFTECTERYSKALWDKFVEVFKYLPLAAVISDRIFCVHGGLSPRLTDLNDISTLRRPLNIPDTGLLCDLLWSDPSPDHSGYRESERGTSFTYGEDVVDRFLTKNDFDLICRAHQVVPQGFEFPFTAQTLLTVFSASDYCEEFGNRGVMLKVDENLKCTFEFIDPPKKPIRKIGNRPVTPGTFY</sequence>
<feature type="domain" description="Serine/threonine specific protein phosphatases" evidence="9">
    <location>
        <begin position="118"/>
        <end position="123"/>
    </location>
</feature>
<keyword evidence="4" id="KW-0904">Protein phosphatase</keyword>
<proteinExistence type="inferred from homology"/>
<dbReference type="PANTHER" id="PTHR11668:SF300">
    <property type="entry name" value="SERINE_THREONINE-PROTEIN PHOSPHATASE"/>
    <property type="match status" value="1"/>
</dbReference>
<dbReference type="InterPro" id="IPR050341">
    <property type="entry name" value="PP1_catalytic_subunit"/>
</dbReference>
<evidence type="ECO:0000313" key="11">
    <source>
        <dbReference type="Proteomes" id="UP001470230"/>
    </source>
</evidence>
<evidence type="ECO:0000256" key="2">
    <source>
        <dbReference type="ARBA" id="ARBA00022723"/>
    </source>
</evidence>
<dbReference type="EMBL" id="JAPFFF010000014">
    <property type="protein sequence ID" value="KAK8870683.1"/>
    <property type="molecule type" value="Genomic_DNA"/>
</dbReference>
<evidence type="ECO:0000256" key="6">
    <source>
        <dbReference type="ARBA" id="ARBA00047761"/>
    </source>
</evidence>
<evidence type="ECO:0000256" key="1">
    <source>
        <dbReference type="ARBA" id="ARBA00001936"/>
    </source>
</evidence>
<evidence type="ECO:0000313" key="10">
    <source>
        <dbReference type="EMBL" id="KAK8870683.1"/>
    </source>
</evidence>
<dbReference type="SMART" id="SM00156">
    <property type="entry name" value="PP2Ac"/>
    <property type="match status" value="1"/>
</dbReference>